<dbReference type="CDD" id="cd01741">
    <property type="entry name" value="GATase1_1"/>
    <property type="match status" value="1"/>
</dbReference>
<dbReference type="PANTHER" id="PTHR42695:SF5">
    <property type="entry name" value="GLUTAMINE AMIDOTRANSFERASE YLR126C-RELATED"/>
    <property type="match status" value="1"/>
</dbReference>
<dbReference type="GO" id="GO:0005829">
    <property type="term" value="C:cytosol"/>
    <property type="evidence" value="ECO:0007669"/>
    <property type="project" value="TreeGrafter"/>
</dbReference>
<dbReference type="InterPro" id="IPR044992">
    <property type="entry name" value="ChyE-like"/>
</dbReference>
<dbReference type="EMBL" id="CADCTH010000340">
    <property type="protein sequence ID" value="CAA9264778.1"/>
    <property type="molecule type" value="Genomic_DNA"/>
</dbReference>
<dbReference type="Gene3D" id="3.40.50.880">
    <property type="match status" value="1"/>
</dbReference>
<reference evidence="2" key="1">
    <citation type="submission" date="2020-02" db="EMBL/GenBank/DDBJ databases">
        <authorList>
            <person name="Meier V. D."/>
        </authorList>
    </citation>
    <scope>NUCLEOTIDE SEQUENCE</scope>
    <source>
        <strain evidence="2">AVDCRST_MAG54</strain>
    </source>
</reference>
<organism evidence="2">
    <name type="scientific">uncultured Actinomycetospora sp</name>
    <dbReference type="NCBI Taxonomy" id="1135996"/>
    <lineage>
        <taxon>Bacteria</taxon>
        <taxon>Bacillati</taxon>
        <taxon>Actinomycetota</taxon>
        <taxon>Actinomycetes</taxon>
        <taxon>Pseudonocardiales</taxon>
        <taxon>Pseudonocardiaceae</taxon>
        <taxon>Actinomycetospora</taxon>
        <taxon>environmental samples</taxon>
    </lineage>
</organism>
<feature type="domain" description="Glutamine amidotransferase" evidence="1">
    <location>
        <begin position="73"/>
        <end position="180"/>
    </location>
</feature>
<dbReference type="PANTHER" id="PTHR42695">
    <property type="entry name" value="GLUTAMINE AMIDOTRANSFERASE YLR126C-RELATED"/>
    <property type="match status" value="1"/>
</dbReference>
<evidence type="ECO:0000313" key="2">
    <source>
        <dbReference type="EMBL" id="CAA9264778.1"/>
    </source>
</evidence>
<proteinExistence type="predicted"/>
<gene>
    <name evidence="2" type="ORF">AVDCRST_MAG54-2658</name>
</gene>
<dbReference type="InterPro" id="IPR017926">
    <property type="entry name" value="GATASE"/>
</dbReference>
<sequence length="240" mass="25287">MGAKRLLVIGHEVSPEIVLVQVGTLGTWAAERGLEVVPGVAGAPLPDPATVDAVAVLGSVQGAWDDAVPWLADVIAFLRAAVDAGVPVLGICFGGQLLARILGGTAHAADGRHENGWREITTHAPEIVAPGPWMEFHFDTFTPPPGAEVLAESPRCTQAFRDGVHLGVQFHPEITPAELETWMARWAGTPLEARLLELGVDPDALRAETAARAEASRAASWVLFDAFAVRAGLVPDAALR</sequence>
<dbReference type="AlphaFoldDB" id="A0A6J4J0V2"/>
<evidence type="ECO:0000259" key="1">
    <source>
        <dbReference type="Pfam" id="PF00117"/>
    </source>
</evidence>
<dbReference type="PROSITE" id="PS51273">
    <property type="entry name" value="GATASE_TYPE_1"/>
    <property type="match status" value="1"/>
</dbReference>
<dbReference type="InterPro" id="IPR029062">
    <property type="entry name" value="Class_I_gatase-like"/>
</dbReference>
<dbReference type="Pfam" id="PF00117">
    <property type="entry name" value="GATase"/>
    <property type="match status" value="1"/>
</dbReference>
<accession>A0A6J4J0V2</accession>
<name>A0A6J4J0V2_9PSEU</name>
<protein>
    <recommendedName>
        <fullName evidence="1">Glutamine amidotransferase domain-containing protein</fullName>
    </recommendedName>
</protein>
<dbReference type="SUPFAM" id="SSF52317">
    <property type="entry name" value="Class I glutamine amidotransferase-like"/>
    <property type="match status" value="1"/>
</dbReference>